<dbReference type="Proteomes" id="UP000249123">
    <property type="component" value="Unassembled WGS sequence"/>
</dbReference>
<dbReference type="eggNOG" id="COG2315">
    <property type="taxonomic scope" value="Bacteria"/>
</dbReference>
<dbReference type="InterPro" id="IPR007351">
    <property type="entry name" value="YjbR"/>
</dbReference>
<dbReference type="InterPro" id="IPR058532">
    <property type="entry name" value="YjbR/MT2646/Rv2570-like"/>
</dbReference>
<protein>
    <recommendedName>
        <fullName evidence="3">MmcQ/YjbR family DNA-binding protein</fullName>
    </recommendedName>
</protein>
<dbReference type="InterPro" id="IPR038056">
    <property type="entry name" value="YjbR-like_sf"/>
</dbReference>
<dbReference type="PANTHER" id="PTHR35145">
    <property type="entry name" value="CYTOPLASMIC PROTEIN-RELATED"/>
    <property type="match status" value="1"/>
</dbReference>
<reference evidence="1 2" key="1">
    <citation type="submission" date="2013-04" db="EMBL/GenBank/DDBJ databases">
        <title>Hyphomonas sp. T24B3 Genome Sequencing.</title>
        <authorList>
            <person name="Lai Q."/>
            <person name="Shao Z."/>
        </authorList>
    </citation>
    <scope>NUCLEOTIDE SEQUENCE [LARGE SCALE GENOMIC DNA]</scope>
    <source>
        <strain evidence="1 2">T24B3</strain>
    </source>
</reference>
<accession>A0A328K532</accession>
<dbReference type="OrthoDB" id="9804614at2"/>
<dbReference type="EMBL" id="AWFB01000020">
    <property type="protein sequence ID" value="RAN33451.1"/>
    <property type="molecule type" value="Genomic_DNA"/>
</dbReference>
<keyword evidence="2" id="KW-1185">Reference proteome</keyword>
<sequence>MTLKEYNTYCGSLPHATHVVQWGESHVWKIGGKVFAIGTPNGKQLAACTFKVRPISFHILKEQPGCQGAPYLASRGMKWIQRFSDETLSDKDLKDYLAESYRLVGAGLSKKAQRELGLLS</sequence>
<dbReference type="RefSeq" id="WP_034826409.1">
    <property type="nucleotide sequence ID" value="NZ_AWFA01000020.1"/>
</dbReference>
<dbReference type="STRING" id="1280941.HY2_12985"/>
<dbReference type="Gene3D" id="3.90.1150.30">
    <property type="match status" value="1"/>
</dbReference>
<dbReference type="Pfam" id="PF04237">
    <property type="entry name" value="YjbR"/>
    <property type="match status" value="1"/>
</dbReference>
<evidence type="ECO:0000313" key="1">
    <source>
        <dbReference type="EMBL" id="RAN33451.1"/>
    </source>
</evidence>
<dbReference type="PANTHER" id="PTHR35145:SF1">
    <property type="entry name" value="CYTOPLASMIC PROTEIN"/>
    <property type="match status" value="1"/>
</dbReference>
<accession>A0A062TSS6</accession>
<evidence type="ECO:0008006" key="3">
    <source>
        <dbReference type="Google" id="ProtNLM"/>
    </source>
</evidence>
<dbReference type="AlphaFoldDB" id="A0A062TSS6"/>
<evidence type="ECO:0000313" key="2">
    <source>
        <dbReference type="Proteomes" id="UP000249123"/>
    </source>
</evidence>
<comment type="caution">
    <text evidence="1">The sequence shown here is derived from an EMBL/GenBank/DDBJ whole genome shotgun (WGS) entry which is preliminary data.</text>
</comment>
<dbReference type="SUPFAM" id="SSF142906">
    <property type="entry name" value="YjbR-like"/>
    <property type="match status" value="1"/>
</dbReference>
<gene>
    <name evidence="1" type="ORF">HY3_12935</name>
</gene>
<name>A0A062TSS6_9PROT</name>
<organism evidence="1 2">
    <name type="scientific">Hyphomonas pacifica</name>
    <dbReference type="NCBI Taxonomy" id="1280941"/>
    <lineage>
        <taxon>Bacteria</taxon>
        <taxon>Pseudomonadati</taxon>
        <taxon>Pseudomonadota</taxon>
        <taxon>Alphaproteobacteria</taxon>
        <taxon>Hyphomonadales</taxon>
        <taxon>Hyphomonadaceae</taxon>
        <taxon>Hyphomonas</taxon>
    </lineage>
</organism>
<proteinExistence type="predicted"/>